<reference evidence="1" key="1">
    <citation type="submission" date="2023-01" db="EMBL/GenBank/DDBJ databases">
        <title>Genome assembly of the deep-sea coral Lophelia pertusa.</title>
        <authorList>
            <person name="Herrera S."/>
            <person name="Cordes E."/>
        </authorList>
    </citation>
    <scope>NUCLEOTIDE SEQUENCE</scope>
    <source>
        <strain evidence="1">USNM1676648</strain>
        <tissue evidence="1">Polyp</tissue>
    </source>
</reference>
<sequence length="258" mass="28631">MSCCSVCNGVTCSNGHSLSTIKSMSLCHSLAGGDILDDLSLEDVGRNDESLVSQPHNSTLVEEDVNVELKDIIPLDLSAIMEEPVDEEHTEPPKKSKMDTEMYKLHDGEEEPEVSNTCCPRCSTPTDPGKIQPLDSAMQLDVSPIAATDKNCVPVEIKSIVPEKGEIGVLWIACWIDVYRHCPQVLFLWECSADSVQPKQKRKLAYCMDTDKAPDCVLLDIINNKKQPVKILFKQDKNSWCYSNPRSSLPVDILIRPS</sequence>
<dbReference type="AlphaFoldDB" id="A0A9X0D3X0"/>
<keyword evidence="2" id="KW-1185">Reference proteome</keyword>
<comment type="caution">
    <text evidence="1">The sequence shown here is derived from an EMBL/GenBank/DDBJ whole genome shotgun (WGS) entry which is preliminary data.</text>
</comment>
<dbReference type="EMBL" id="MU825885">
    <property type="protein sequence ID" value="KAJ7384778.1"/>
    <property type="molecule type" value="Genomic_DNA"/>
</dbReference>
<proteinExistence type="predicted"/>
<dbReference type="Proteomes" id="UP001163046">
    <property type="component" value="Unassembled WGS sequence"/>
</dbReference>
<name>A0A9X0D3X0_9CNID</name>
<organism evidence="1 2">
    <name type="scientific">Desmophyllum pertusum</name>
    <dbReference type="NCBI Taxonomy" id="174260"/>
    <lineage>
        <taxon>Eukaryota</taxon>
        <taxon>Metazoa</taxon>
        <taxon>Cnidaria</taxon>
        <taxon>Anthozoa</taxon>
        <taxon>Hexacorallia</taxon>
        <taxon>Scleractinia</taxon>
        <taxon>Caryophylliina</taxon>
        <taxon>Caryophylliidae</taxon>
        <taxon>Desmophyllum</taxon>
    </lineage>
</organism>
<evidence type="ECO:0000313" key="1">
    <source>
        <dbReference type="EMBL" id="KAJ7384778.1"/>
    </source>
</evidence>
<dbReference type="OrthoDB" id="5975916at2759"/>
<gene>
    <name evidence="1" type="ORF">OS493_020370</name>
</gene>
<evidence type="ECO:0000313" key="2">
    <source>
        <dbReference type="Proteomes" id="UP001163046"/>
    </source>
</evidence>
<accession>A0A9X0D3X0</accession>
<protein>
    <submittedName>
        <fullName evidence="1">Uncharacterized protein</fullName>
    </submittedName>
</protein>